<name>A0A8T2RYY9_CERRI</name>
<dbReference type="GO" id="GO:0009451">
    <property type="term" value="P:RNA modification"/>
    <property type="evidence" value="ECO:0007669"/>
    <property type="project" value="InterPro"/>
</dbReference>
<feature type="repeat" description="PPR" evidence="2">
    <location>
        <begin position="87"/>
        <end position="121"/>
    </location>
</feature>
<evidence type="ECO:0008006" key="5">
    <source>
        <dbReference type="Google" id="ProtNLM"/>
    </source>
</evidence>
<reference evidence="3 4" key="1">
    <citation type="submission" date="2021-08" db="EMBL/GenBank/DDBJ databases">
        <title>WGS assembly of Ceratopteris richardii.</title>
        <authorList>
            <person name="Marchant D.B."/>
            <person name="Chen G."/>
            <person name="Jenkins J."/>
            <person name="Shu S."/>
            <person name="Leebens-Mack J."/>
            <person name="Grimwood J."/>
            <person name="Schmutz J."/>
            <person name="Soltis P."/>
            <person name="Soltis D."/>
            <person name="Chen Z.-H."/>
        </authorList>
    </citation>
    <scope>NUCLEOTIDE SEQUENCE [LARGE SCALE GENOMIC DNA]</scope>
    <source>
        <strain evidence="3">Whitten #5841</strain>
        <tissue evidence="3">Leaf</tissue>
    </source>
</reference>
<dbReference type="NCBIfam" id="TIGR00756">
    <property type="entry name" value="PPR"/>
    <property type="match status" value="7"/>
</dbReference>
<evidence type="ECO:0000313" key="4">
    <source>
        <dbReference type="Proteomes" id="UP000825935"/>
    </source>
</evidence>
<dbReference type="FunFam" id="1.25.40.10:FF:000090">
    <property type="entry name" value="Pentatricopeptide repeat-containing protein, chloroplastic"/>
    <property type="match status" value="1"/>
</dbReference>
<keyword evidence="1" id="KW-0677">Repeat</keyword>
<feature type="repeat" description="PPR" evidence="2">
    <location>
        <begin position="289"/>
        <end position="323"/>
    </location>
</feature>
<accession>A0A8T2RYY9</accession>
<evidence type="ECO:0000256" key="2">
    <source>
        <dbReference type="PROSITE-ProRule" id="PRU00708"/>
    </source>
</evidence>
<comment type="caution">
    <text evidence="3">The sequence shown here is derived from an EMBL/GenBank/DDBJ whole genome shotgun (WGS) entry which is preliminary data.</text>
</comment>
<evidence type="ECO:0000313" key="3">
    <source>
        <dbReference type="EMBL" id="KAH7301660.1"/>
    </source>
</evidence>
<feature type="repeat" description="PPR" evidence="2">
    <location>
        <begin position="390"/>
        <end position="424"/>
    </location>
</feature>
<gene>
    <name evidence="3" type="ORF">KP509_23G037000</name>
</gene>
<evidence type="ECO:0000256" key="1">
    <source>
        <dbReference type="ARBA" id="ARBA00022737"/>
    </source>
</evidence>
<dbReference type="FunFam" id="1.25.40.10:FF:000344">
    <property type="entry name" value="Pentatricopeptide repeat-containing protein"/>
    <property type="match status" value="1"/>
</dbReference>
<sequence>MARGKLNGKAVVVREKHKSKAKISFVNLLQECGSRKKLSQIKRLHKRIAKHDLMEDKLLSSLLIDAYGKCGAVQDARALFDGLQAPNCHSWNFMIRIHAQHNQNTEALSLFKQMKELGFPQDKYTFSAALGACSSPAYLNQGKVIHREVQKQNLESEVVVGTSLINMYGKCGSLDQAWAVFDGMADKSAISWTTMINVYTQYDHNRDALQLFHQMHMEGALPTLITYVSVLGACSNSKDISSGKHVHLYITCETDVFNIKAQNAIINLYAKCGKLDIANALFIEAPDRNVITWTTLITAYSQLGQGKQALELYFRMQRDQVDPNEVTFVSVLDACSNMSDISLGQIMHAQITETGLDDDTVLGTALLNLYGKCGHLHDARSMFKRIKERNLVTWSAMIGVYAQHGYGKKALALFSRLRHTGITPDSVTFIHILSACSRSGLVEEGRRFFNLMQEEYGIKPTVDHYGCMTDLFGRAGLLEEAHTYVESIPKELSIVPWRTMLGASRIQGDREHGEGAAERILELDPTDTAPYIMLSSVYAAEAN</sequence>
<dbReference type="Gene3D" id="1.25.40.10">
    <property type="entry name" value="Tetratricopeptide repeat domain"/>
    <property type="match status" value="4"/>
</dbReference>
<dbReference type="AlphaFoldDB" id="A0A8T2RYY9"/>
<feature type="repeat" description="PPR" evidence="2">
    <location>
        <begin position="188"/>
        <end position="222"/>
    </location>
</feature>
<dbReference type="Proteomes" id="UP000825935">
    <property type="component" value="Chromosome 23"/>
</dbReference>
<dbReference type="Pfam" id="PF13041">
    <property type="entry name" value="PPR_2"/>
    <property type="match status" value="4"/>
</dbReference>
<dbReference type="OMA" id="ANTHGCE"/>
<dbReference type="EMBL" id="CM035428">
    <property type="protein sequence ID" value="KAH7301660.1"/>
    <property type="molecule type" value="Genomic_DNA"/>
</dbReference>
<organism evidence="3 4">
    <name type="scientific">Ceratopteris richardii</name>
    <name type="common">Triangle waterfern</name>
    <dbReference type="NCBI Taxonomy" id="49495"/>
    <lineage>
        <taxon>Eukaryota</taxon>
        <taxon>Viridiplantae</taxon>
        <taxon>Streptophyta</taxon>
        <taxon>Embryophyta</taxon>
        <taxon>Tracheophyta</taxon>
        <taxon>Polypodiopsida</taxon>
        <taxon>Polypodiidae</taxon>
        <taxon>Polypodiales</taxon>
        <taxon>Pteridineae</taxon>
        <taxon>Pteridaceae</taxon>
        <taxon>Parkerioideae</taxon>
        <taxon>Ceratopteris</taxon>
    </lineage>
</organism>
<keyword evidence="4" id="KW-1185">Reference proteome</keyword>
<dbReference type="Pfam" id="PF01535">
    <property type="entry name" value="PPR"/>
    <property type="match status" value="2"/>
</dbReference>
<dbReference type="InterPro" id="IPR011990">
    <property type="entry name" value="TPR-like_helical_dom_sf"/>
</dbReference>
<protein>
    <recommendedName>
        <fullName evidence="5">Pentatricopeptide repeat-containing protein</fullName>
    </recommendedName>
</protein>
<proteinExistence type="predicted"/>
<dbReference type="PANTHER" id="PTHR24015">
    <property type="entry name" value="OS07G0578800 PROTEIN-RELATED"/>
    <property type="match status" value="1"/>
</dbReference>
<dbReference type="FunFam" id="1.25.40.10:FF:000031">
    <property type="entry name" value="Pentatricopeptide repeat-containing protein mitochondrial"/>
    <property type="match status" value="1"/>
</dbReference>
<dbReference type="InterPro" id="IPR046960">
    <property type="entry name" value="PPR_At4g14850-like_plant"/>
</dbReference>
<feature type="repeat" description="PPR" evidence="2">
    <location>
        <begin position="425"/>
        <end position="460"/>
    </location>
</feature>
<dbReference type="OrthoDB" id="185373at2759"/>
<dbReference type="InterPro" id="IPR002885">
    <property type="entry name" value="PPR_rpt"/>
</dbReference>
<dbReference type="GO" id="GO:0003723">
    <property type="term" value="F:RNA binding"/>
    <property type="evidence" value="ECO:0007669"/>
    <property type="project" value="InterPro"/>
</dbReference>
<dbReference type="PANTHER" id="PTHR24015:SF548">
    <property type="entry name" value="OS08G0340900 PROTEIN"/>
    <property type="match status" value="1"/>
</dbReference>
<dbReference type="PROSITE" id="PS51375">
    <property type="entry name" value="PPR"/>
    <property type="match status" value="5"/>
</dbReference>